<comment type="caution">
    <text evidence="1">The sequence shown here is derived from an EMBL/GenBank/DDBJ whole genome shotgun (WGS) entry which is preliminary data.</text>
</comment>
<proteinExistence type="predicted"/>
<gene>
    <name evidence="1" type="ORF">F4821DRAFT_272596</name>
</gene>
<accession>A0ACC0CP34</accession>
<name>A0ACC0CP34_9PEZI</name>
<keyword evidence="2" id="KW-1185">Reference proteome</keyword>
<sequence>MHDVAIPSRGKPCIYPRFPYLLRWHSRAESGNSHTCSPCFPYLPSSMEAQELTSHVAGMDDLVLLDSTVTAPFNSIRQLFDHLRAHPEIADALNATYPSRGVFKTAAFKNGQSDQKLTIDISPNRLARVPADLHSSLASHGFTEVTKFFSELTAKHLDHLLSMLGSAIGTDLFPLHRSRNINFRLCDYTPDTAAPQSENGCGAHRDYGTFSIIFQDGTAGLEIEDASRPGEWLPVPADKVVMLCGWSAFIVSGGELRAVRHRVRRQPGVRRLSAVLFVAPDLDVTLQPITSGKTTVRFSPDVLQGKVNVGWFKEFMGKRWRWREGNAQLEDGEVVSQDEDIEKLILG</sequence>
<protein>
    <submittedName>
        <fullName evidence="1">Oxidoreductase</fullName>
    </submittedName>
</protein>
<dbReference type="Proteomes" id="UP001497680">
    <property type="component" value="Unassembled WGS sequence"/>
</dbReference>
<reference evidence="1 2" key="1">
    <citation type="journal article" date="2022" name="New Phytol.">
        <title>Ecological generalism drives hyperdiversity of secondary metabolite gene clusters in xylarialean endophytes.</title>
        <authorList>
            <person name="Franco M.E.E."/>
            <person name="Wisecaver J.H."/>
            <person name="Arnold A.E."/>
            <person name="Ju Y.M."/>
            <person name="Slot J.C."/>
            <person name="Ahrendt S."/>
            <person name="Moore L.P."/>
            <person name="Eastman K.E."/>
            <person name="Scott K."/>
            <person name="Konkel Z."/>
            <person name="Mondo S.J."/>
            <person name="Kuo A."/>
            <person name="Hayes R.D."/>
            <person name="Haridas S."/>
            <person name="Andreopoulos B."/>
            <person name="Riley R."/>
            <person name="LaButti K."/>
            <person name="Pangilinan J."/>
            <person name="Lipzen A."/>
            <person name="Amirebrahimi M."/>
            <person name="Yan J."/>
            <person name="Adam C."/>
            <person name="Keymanesh K."/>
            <person name="Ng V."/>
            <person name="Louie K."/>
            <person name="Northen T."/>
            <person name="Drula E."/>
            <person name="Henrissat B."/>
            <person name="Hsieh H.M."/>
            <person name="Youens-Clark K."/>
            <person name="Lutzoni F."/>
            <person name="Miadlikowska J."/>
            <person name="Eastwood D.C."/>
            <person name="Hamelin R.C."/>
            <person name="Grigoriev I.V."/>
            <person name="U'Ren J.M."/>
        </authorList>
    </citation>
    <scope>NUCLEOTIDE SEQUENCE [LARGE SCALE GENOMIC DNA]</scope>
    <source>
        <strain evidence="1 2">ER1909</strain>
    </source>
</reference>
<dbReference type="EMBL" id="MU394375">
    <property type="protein sequence ID" value="KAI6082228.1"/>
    <property type="molecule type" value="Genomic_DNA"/>
</dbReference>
<evidence type="ECO:0000313" key="2">
    <source>
        <dbReference type="Proteomes" id="UP001497680"/>
    </source>
</evidence>
<organism evidence="1 2">
    <name type="scientific">Hypoxylon rubiginosum</name>
    <dbReference type="NCBI Taxonomy" id="110542"/>
    <lineage>
        <taxon>Eukaryota</taxon>
        <taxon>Fungi</taxon>
        <taxon>Dikarya</taxon>
        <taxon>Ascomycota</taxon>
        <taxon>Pezizomycotina</taxon>
        <taxon>Sordariomycetes</taxon>
        <taxon>Xylariomycetidae</taxon>
        <taxon>Xylariales</taxon>
        <taxon>Hypoxylaceae</taxon>
        <taxon>Hypoxylon</taxon>
    </lineage>
</organism>
<evidence type="ECO:0000313" key="1">
    <source>
        <dbReference type="EMBL" id="KAI6082228.1"/>
    </source>
</evidence>